<dbReference type="OrthoDB" id="882224at2"/>
<organism evidence="1 2">
    <name type="scientific">Microlunatus flavus</name>
    <dbReference type="NCBI Taxonomy" id="1036181"/>
    <lineage>
        <taxon>Bacteria</taxon>
        <taxon>Bacillati</taxon>
        <taxon>Actinomycetota</taxon>
        <taxon>Actinomycetes</taxon>
        <taxon>Propionibacteriales</taxon>
        <taxon>Propionibacteriaceae</taxon>
        <taxon>Microlunatus</taxon>
    </lineage>
</organism>
<accession>A0A1H9IBQ8</accession>
<keyword evidence="2" id="KW-1185">Reference proteome</keyword>
<gene>
    <name evidence="1" type="ORF">SAMN05421756_105173</name>
</gene>
<evidence type="ECO:0000313" key="2">
    <source>
        <dbReference type="Proteomes" id="UP000198504"/>
    </source>
</evidence>
<dbReference type="AlphaFoldDB" id="A0A1H9IBQ8"/>
<dbReference type="InterPro" id="IPR023159">
    <property type="entry name" value="SO1590-like_sf"/>
</dbReference>
<evidence type="ECO:0008006" key="3">
    <source>
        <dbReference type="Google" id="ProtNLM"/>
    </source>
</evidence>
<dbReference type="Gene3D" id="2.40.350.10">
    <property type="entry name" value="SO1590-like"/>
    <property type="match status" value="1"/>
</dbReference>
<dbReference type="Proteomes" id="UP000198504">
    <property type="component" value="Unassembled WGS sequence"/>
</dbReference>
<dbReference type="InterPro" id="IPR021607">
    <property type="entry name" value="DUF3224"/>
</dbReference>
<dbReference type="SUPFAM" id="SSF159238">
    <property type="entry name" value="SO1590-like"/>
    <property type="match status" value="1"/>
</dbReference>
<dbReference type="STRING" id="1036181.SAMN05421756_105173"/>
<evidence type="ECO:0000313" key="1">
    <source>
        <dbReference type="EMBL" id="SEQ71976.1"/>
    </source>
</evidence>
<dbReference type="EMBL" id="FOFA01000005">
    <property type="protein sequence ID" value="SEQ71976.1"/>
    <property type="molecule type" value="Genomic_DNA"/>
</dbReference>
<dbReference type="RefSeq" id="WP_091181247.1">
    <property type="nucleotide sequence ID" value="NZ_FOFA01000005.1"/>
</dbReference>
<proteinExistence type="predicted"/>
<protein>
    <recommendedName>
        <fullName evidence="3">DUF3224 domain-containing protein</fullName>
    </recommendedName>
</protein>
<reference evidence="2" key="1">
    <citation type="submission" date="2016-10" db="EMBL/GenBank/DDBJ databases">
        <authorList>
            <person name="Varghese N."/>
            <person name="Submissions S."/>
        </authorList>
    </citation>
    <scope>NUCLEOTIDE SEQUENCE [LARGE SCALE GENOMIC DNA]</scope>
    <source>
        <strain evidence="2">CGMCC 4.6856</strain>
    </source>
</reference>
<sequence>MAERSDGTFEVVSFTPLALEPPIAVTTAMPVGVATMEKRYAGAVDGRSATLFSGGQGPGGAGAYVAVESFEGSLGGRTGTFVFLHAASTHGQDRYGEHFTIARGSGTGDLADIAGTGGMTVDEDGTHRVWFDWELTPG</sequence>
<dbReference type="Pfam" id="PF11528">
    <property type="entry name" value="DUF3224"/>
    <property type="match status" value="1"/>
</dbReference>
<name>A0A1H9IBQ8_9ACTN</name>